<feature type="transmembrane region" description="Helical" evidence="6">
    <location>
        <begin position="12"/>
        <end position="38"/>
    </location>
</feature>
<feature type="transmembrane region" description="Helical" evidence="6">
    <location>
        <begin position="50"/>
        <end position="72"/>
    </location>
</feature>
<dbReference type="InterPro" id="IPR018499">
    <property type="entry name" value="Tetraspanin/Peripherin"/>
</dbReference>
<name>A0AAE1ZB98_SCHME</name>
<dbReference type="AlphaFoldDB" id="A0AAE1ZB98"/>
<dbReference type="InterPro" id="IPR018503">
    <property type="entry name" value="Tetraspanin_CS"/>
</dbReference>
<dbReference type="Proteomes" id="UP001292079">
    <property type="component" value="Unassembled WGS sequence"/>
</dbReference>
<feature type="transmembrane region" description="Helical" evidence="6">
    <location>
        <begin position="248"/>
        <end position="274"/>
    </location>
</feature>
<evidence type="ECO:0000313" key="8">
    <source>
        <dbReference type="Proteomes" id="UP001292079"/>
    </source>
</evidence>
<evidence type="ECO:0000256" key="4">
    <source>
        <dbReference type="ARBA" id="ARBA00022989"/>
    </source>
</evidence>
<protein>
    <recommendedName>
        <fullName evidence="9">Tetraspanin</fullName>
    </recommendedName>
</protein>
<dbReference type="PROSITE" id="PS51257">
    <property type="entry name" value="PROKAR_LIPOPROTEIN"/>
    <property type="match status" value="1"/>
</dbReference>
<evidence type="ECO:0000256" key="2">
    <source>
        <dbReference type="ARBA" id="ARBA00006840"/>
    </source>
</evidence>
<dbReference type="InterPro" id="IPR008952">
    <property type="entry name" value="Tetraspanin_EC2_sf"/>
</dbReference>
<evidence type="ECO:0000256" key="6">
    <source>
        <dbReference type="SAM" id="Phobius"/>
    </source>
</evidence>
<evidence type="ECO:0000256" key="3">
    <source>
        <dbReference type="ARBA" id="ARBA00022692"/>
    </source>
</evidence>
<dbReference type="PANTHER" id="PTHR19282:SF551">
    <property type="entry name" value="RE08073P-RELATED"/>
    <property type="match status" value="1"/>
</dbReference>
<comment type="subcellular location">
    <subcellularLocation>
        <location evidence="1">Membrane</location>
        <topology evidence="1">Multi-pass membrane protein</topology>
    </subcellularLocation>
</comment>
<feature type="transmembrane region" description="Helical" evidence="6">
    <location>
        <begin position="84"/>
        <end position="109"/>
    </location>
</feature>
<dbReference type="PROSITE" id="PS00421">
    <property type="entry name" value="TM4_1"/>
    <property type="match status" value="1"/>
</dbReference>
<comment type="similarity">
    <text evidence="2">Belongs to the tetraspanin (TM4SF) family.</text>
</comment>
<dbReference type="EMBL" id="JALJAT010000004">
    <property type="protein sequence ID" value="KAK4470733.1"/>
    <property type="molecule type" value="Genomic_DNA"/>
</dbReference>
<gene>
    <name evidence="7" type="ORF">MN116_006259</name>
</gene>
<accession>A0AAE1ZB98</accession>
<evidence type="ECO:0000256" key="1">
    <source>
        <dbReference type="ARBA" id="ARBA00004141"/>
    </source>
</evidence>
<keyword evidence="5 6" id="KW-0472">Membrane</keyword>
<evidence type="ECO:0008006" key="9">
    <source>
        <dbReference type="Google" id="ProtNLM"/>
    </source>
</evidence>
<proteinExistence type="inferred from homology"/>
<reference evidence="7" key="1">
    <citation type="submission" date="2022-04" db="EMBL/GenBank/DDBJ databases">
        <authorList>
            <person name="Xu L."/>
            <person name="Lv Z."/>
        </authorList>
    </citation>
    <scope>NUCLEOTIDE SEQUENCE</scope>
    <source>
        <strain evidence="7">LV_2022a</strain>
    </source>
</reference>
<evidence type="ECO:0000313" key="7">
    <source>
        <dbReference type="EMBL" id="KAK4470733.1"/>
    </source>
</evidence>
<reference evidence="7" key="2">
    <citation type="journal article" date="2023" name="Infect Dis Poverty">
        <title>Chromosome-scale genome of the human blood fluke Schistosoma mekongi and its implications for public health.</title>
        <authorList>
            <person name="Zhou M."/>
            <person name="Xu L."/>
            <person name="Xu D."/>
            <person name="Chen W."/>
            <person name="Khan J."/>
            <person name="Hu Y."/>
            <person name="Huang H."/>
            <person name="Wei H."/>
            <person name="Zhang Y."/>
            <person name="Chusongsang P."/>
            <person name="Tanasarnprasert K."/>
            <person name="Hu X."/>
            <person name="Limpanont Y."/>
            <person name="Lv Z."/>
        </authorList>
    </citation>
    <scope>NUCLEOTIDE SEQUENCE</scope>
    <source>
        <strain evidence="7">LV_2022a</strain>
    </source>
</reference>
<dbReference type="GO" id="GO:0005886">
    <property type="term" value="C:plasma membrane"/>
    <property type="evidence" value="ECO:0007669"/>
    <property type="project" value="TreeGrafter"/>
</dbReference>
<dbReference type="Gene3D" id="1.10.1450.10">
    <property type="entry name" value="Tetraspanin"/>
    <property type="match status" value="1"/>
</dbReference>
<evidence type="ECO:0000256" key="5">
    <source>
        <dbReference type="ARBA" id="ARBA00023136"/>
    </source>
</evidence>
<keyword evidence="4 6" id="KW-1133">Transmembrane helix</keyword>
<keyword evidence="3 6" id="KW-0812">Transmembrane</keyword>
<dbReference type="PIRSF" id="PIRSF002419">
    <property type="entry name" value="Tetraspanin"/>
    <property type="match status" value="1"/>
</dbReference>
<dbReference type="Pfam" id="PF00335">
    <property type="entry name" value="Tetraspanin"/>
    <property type="match status" value="1"/>
</dbReference>
<sequence>MCWKESSLMCVKCVLLCLNVIFILIGLSSIVIACWVLFWPQVFVDIVGPYLLRISAYSTMSIGGVVLLLSVLGCAGAALENRCILVTFFTLLCGMFMACLVVGTLATVFRRDLIILMVNRMSIAVQQDYGSSEFWTELLDLFQTRLKCCAVEDNQADLYLRSVWYSRQIHQSSIFGINSIRLSSRQQDNSLGIPNVVNVPSSCCVISLETMEFLNRTVCQTGSLKPNLNPYLNPHGCANVIIALLYQYFIPLIIMVVILAVLMMAGLILGLLLLRSFSVDDYPEINLRENA</sequence>
<dbReference type="PANTHER" id="PTHR19282">
    <property type="entry name" value="TETRASPANIN"/>
    <property type="match status" value="1"/>
</dbReference>
<dbReference type="InterPro" id="IPR000301">
    <property type="entry name" value="Tetraspanin_animals"/>
</dbReference>
<keyword evidence="8" id="KW-1185">Reference proteome</keyword>
<comment type="caution">
    <text evidence="7">The sequence shown here is derived from an EMBL/GenBank/DDBJ whole genome shotgun (WGS) entry which is preliminary data.</text>
</comment>
<dbReference type="PRINTS" id="PR00259">
    <property type="entry name" value="TMFOUR"/>
</dbReference>
<organism evidence="7 8">
    <name type="scientific">Schistosoma mekongi</name>
    <name type="common">Parasitic worm</name>
    <dbReference type="NCBI Taxonomy" id="38744"/>
    <lineage>
        <taxon>Eukaryota</taxon>
        <taxon>Metazoa</taxon>
        <taxon>Spiralia</taxon>
        <taxon>Lophotrochozoa</taxon>
        <taxon>Platyhelminthes</taxon>
        <taxon>Trematoda</taxon>
        <taxon>Digenea</taxon>
        <taxon>Strigeidida</taxon>
        <taxon>Schistosomatoidea</taxon>
        <taxon>Schistosomatidae</taxon>
        <taxon>Schistosoma</taxon>
    </lineage>
</organism>